<gene>
    <name evidence="1" type="ORF">Raf01_88710</name>
</gene>
<proteinExistence type="predicted"/>
<organism evidence="1 2">
    <name type="scientific">Rugosimonospora africana</name>
    <dbReference type="NCBI Taxonomy" id="556532"/>
    <lineage>
        <taxon>Bacteria</taxon>
        <taxon>Bacillati</taxon>
        <taxon>Actinomycetota</taxon>
        <taxon>Actinomycetes</taxon>
        <taxon>Micromonosporales</taxon>
        <taxon>Micromonosporaceae</taxon>
        <taxon>Rugosimonospora</taxon>
    </lineage>
</organism>
<protein>
    <recommendedName>
        <fullName evidence="3">M24 family metallopeptidase</fullName>
    </recommendedName>
</protein>
<evidence type="ECO:0000313" key="1">
    <source>
        <dbReference type="EMBL" id="GIH20699.1"/>
    </source>
</evidence>
<dbReference type="AlphaFoldDB" id="A0A8J3R2Q0"/>
<dbReference type="RefSeq" id="WP_203924119.1">
    <property type="nucleotide sequence ID" value="NZ_BONZ01000103.1"/>
</dbReference>
<reference evidence="1" key="1">
    <citation type="submission" date="2021-01" db="EMBL/GenBank/DDBJ databases">
        <title>Whole genome shotgun sequence of Rugosimonospora africana NBRC 104875.</title>
        <authorList>
            <person name="Komaki H."/>
            <person name="Tamura T."/>
        </authorList>
    </citation>
    <scope>NUCLEOTIDE SEQUENCE</scope>
    <source>
        <strain evidence="1">NBRC 104875</strain>
    </source>
</reference>
<evidence type="ECO:0008006" key="3">
    <source>
        <dbReference type="Google" id="ProtNLM"/>
    </source>
</evidence>
<keyword evidence="2" id="KW-1185">Reference proteome</keyword>
<accession>A0A8J3R2Q0</accession>
<evidence type="ECO:0000313" key="2">
    <source>
        <dbReference type="Proteomes" id="UP000642748"/>
    </source>
</evidence>
<comment type="caution">
    <text evidence="1">The sequence shown here is derived from an EMBL/GenBank/DDBJ whole genome shotgun (WGS) entry which is preliminary data.</text>
</comment>
<name>A0A8J3R2Q0_9ACTN</name>
<dbReference type="EMBL" id="BONZ01000103">
    <property type="protein sequence ID" value="GIH20699.1"/>
    <property type="molecule type" value="Genomic_DNA"/>
</dbReference>
<dbReference type="Proteomes" id="UP000642748">
    <property type="component" value="Unassembled WGS sequence"/>
</dbReference>
<sequence>MAIEESAARLDAIMLTRGAAARAAENALVERGLGMSEAAVCERWLAELGKNSAIEPCGWYAPPPHGMSVLVGDPPDFRRTTFASLREVSHWPRSEALVDEESLLFLYCSPVHRSSGMIGDFQMSLYGGSSSAVRRHIAATLDVTVKTVEYAAVGMEFAELYDYADRQMRCQSVRNDTNSTTDVSGQQNIGHTVPWFESGAPTDLLQALAERDHGKIAAGLSPARTFITGRQRARIGRDSSFTVEPQVTSESGILATFHFIVTFCRGDKVVLAGFSNLFATFGMTEFLEAESMDAVRAYDSRVLRYS</sequence>